<evidence type="ECO:0000256" key="2">
    <source>
        <dbReference type="ARBA" id="ARBA00023242"/>
    </source>
</evidence>
<dbReference type="InterPro" id="IPR036047">
    <property type="entry name" value="F-box-like_dom_sf"/>
</dbReference>
<feature type="domain" description="F-box" evidence="3">
    <location>
        <begin position="184"/>
        <end position="219"/>
    </location>
</feature>
<dbReference type="AlphaFoldDB" id="A0A453SJF3"/>
<evidence type="ECO:0000313" key="5">
    <source>
        <dbReference type="EnsemblPlants" id="AET7Gv20990500.13"/>
    </source>
</evidence>
<feature type="domain" description="Mediator complex subunit 15 KIX" evidence="4">
    <location>
        <begin position="25"/>
        <end position="96"/>
    </location>
</feature>
<organism evidence="5 6">
    <name type="scientific">Aegilops tauschii subsp. strangulata</name>
    <name type="common">Goatgrass</name>
    <dbReference type="NCBI Taxonomy" id="200361"/>
    <lineage>
        <taxon>Eukaryota</taxon>
        <taxon>Viridiplantae</taxon>
        <taxon>Streptophyta</taxon>
        <taxon>Embryophyta</taxon>
        <taxon>Tracheophyta</taxon>
        <taxon>Spermatophyta</taxon>
        <taxon>Magnoliopsida</taxon>
        <taxon>Liliopsida</taxon>
        <taxon>Poales</taxon>
        <taxon>Poaceae</taxon>
        <taxon>BOP clade</taxon>
        <taxon>Pooideae</taxon>
        <taxon>Triticodae</taxon>
        <taxon>Triticeae</taxon>
        <taxon>Triticinae</taxon>
        <taxon>Aegilops</taxon>
    </lineage>
</organism>
<dbReference type="Pfam" id="PF16987">
    <property type="entry name" value="KIX_2"/>
    <property type="match status" value="1"/>
</dbReference>
<evidence type="ECO:0000256" key="1">
    <source>
        <dbReference type="ARBA" id="ARBA00004123"/>
    </source>
</evidence>
<dbReference type="EnsemblPlants" id="AET7Gv20990500.13">
    <property type="protein sequence ID" value="AET7Gv20990500.13"/>
    <property type="gene ID" value="AET7Gv20990500"/>
</dbReference>
<protein>
    <submittedName>
        <fullName evidence="5">Uncharacterized protein</fullName>
    </submittedName>
</protein>
<comment type="subcellular location">
    <subcellularLocation>
        <location evidence="1">Nucleus</location>
    </subcellularLocation>
</comment>
<evidence type="ECO:0000259" key="3">
    <source>
        <dbReference type="Pfam" id="PF00646"/>
    </source>
</evidence>
<sequence length="259" mass="29160">PEGSHTSNLVTMELVFDGGGAGGANNWRSQIREEVRVSRVSVLSEALMQALSPDKPETLTDLLNVAVRLESLIFGVAVSEVDYKYKLYTRLDHLEGISSDNHLEDISSDDHFEDISSDDHFEEISSDYQMLEPSTATLLRGIFSDPQSQSIQVQSNLHRVLSGGNTKATGNEEKPCCDDRITVLHESILHHIMSFMPAQEVVRTSMISRTCCPLWTSVPCLDMDMYHFDMDRLKFSKFAESLFEQRVEGYTACRCKISR</sequence>
<dbReference type="Pfam" id="PF00646">
    <property type="entry name" value="F-box"/>
    <property type="match status" value="1"/>
</dbReference>
<dbReference type="InterPro" id="IPR053197">
    <property type="entry name" value="F-box_SCFL_complex_component"/>
</dbReference>
<proteinExistence type="predicted"/>
<reference evidence="6" key="2">
    <citation type="journal article" date="2017" name="Nat. Plants">
        <title>The Aegilops tauschii genome reveals multiple impacts of transposons.</title>
        <authorList>
            <person name="Zhao G."/>
            <person name="Zou C."/>
            <person name="Li K."/>
            <person name="Wang K."/>
            <person name="Li T."/>
            <person name="Gao L."/>
            <person name="Zhang X."/>
            <person name="Wang H."/>
            <person name="Yang Z."/>
            <person name="Liu X."/>
            <person name="Jiang W."/>
            <person name="Mao L."/>
            <person name="Kong X."/>
            <person name="Jiao Y."/>
            <person name="Jia J."/>
        </authorList>
    </citation>
    <scope>NUCLEOTIDE SEQUENCE [LARGE SCALE GENOMIC DNA]</scope>
    <source>
        <strain evidence="6">cv. AL8/78</strain>
    </source>
</reference>
<dbReference type="SUPFAM" id="SSF81383">
    <property type="entry name" value="F-box domain"/>
    <property type="match status" value="1"/>
</dbReference>
<dbReference type="InterPro" id="IPR036529">
    <property type="entry name" value="KIX_dom_sf"/>
</dbReference>
<name>A0A453SJF3_AEGTS</name>
<accession>A0A453SJF3</accession>
<dbReference type="Gene3D" id="1.10.246.20">
    <property type="entry name" value="Coactivator CBP, KIX domain"/>
    <property type="match status" value="1"/>
</dbReference>
<keyword evidence="6" id="KW-1185">Reference proteome</keyword>
<keyword evidence="2" id="KW-0539">Nucleus</keyword>
<dbReference type="Proteomes" id="UP000015105">
    <property type="component" value="Chromosome 7D"/>
</dbReference>
<evidence type="ECO:0000313" key="6">
    <source>
        <dbReference type="Proteomes" id="UP000015105"/>
    </source>
</evidence>
<reference evidence="5" key="4">
    <citation type="submission" date="2019-03" db="UniProtKB">
        <authorList>
            <consortium name="EnsemblPlants"/>
        </authorList>
    </citation>
    <scope>IDENTIFICATION</scope>
</reference>
<evidence type="ECO:0000259" key="4">
    <source>
        <dbReference type="Pfam" id="PF16987"/>
    </source>
</evidence>
<dbReference type="GO" id="GO:0005634">
    <property type="term" value="C:nucleus"/>
    <property type="evidence" value="ECO:0007669"/>
    <property type="project" value="UniProtKB-SubCell"/>
</dbReference>
<dbReference type="GO" id="GO:0003712">
    <property type="term" value="F:transcription coregulator activity"/>
    <property type="evidence" value="ECO:0007669"/>
    <property type="project" value="InterPro"/>
</dbReference>
<dbReference type="InterPro" id="IPR036546">
    <property type="entry name" value="MED15_KIX"/>
</dbReference>
<reference evidence="5" key="3">
    <citation type="journal article" date="2017" name="Nature">
        <title>Genome sequence of the progenitor of the wheat D genome Aegilops tauschii.</title>
        <authorList>
            <person name="Luo M.C."/>
            <person name="Gu Y.Q."/>
            <person name="Puiu D."/>
            <person name="Wang H."/>
            <person name="Twardziok S.O."/>
            <person name="Deal K.R."/>
            <person name="Huo N."/>
            <person name="Zhu T."/>
            <person name="Wang L."/>
            <person name="Wang Y."/>
            <person name="McGuire P.E."/>
            <person name="Liu S."/>
            <person name="Long H."/>
            <person name="Ramasamy R.K."/>
            <person name="Rodriguez J.C."/>
            <person name="Van S.L."/>
            <person name="Yuan L."/>
            <person name="Wang Z."/>
            <person name="Xia Z."/>
            <person name="Xiao L."/>
            <person name="Anderson O.D."/>
            <person name="Ouyang S."/>
            <person name="Liang Y."/>
            <person name="Zimin A.V."/>
            <person name="Pertea G."/>
            <person name="Qi P."/>
            <person name="Bennetzen J.L."/>
            <person name="Dai X."/>
            <person name="Dawson M.W."/>
            <person name="Muller H.G."/>
            <person name="Kugler K."/>
            <person name="Rivarola-Duarte L."/>
            <person name="Spannagl M."/>
            <person name="Mayer K.F.X."/>
            <person name="Lu F.H."/>
            <person name="Bevan M.W."/>
            <person name="Leroy P."/>
            <person name="Li P."/>
            <person name="You F.M."/>
            <person name="Sun Q."/>
            <person name="Liu Z."/>
            <person name="Lyons E."/>
            <person name="Wicker T."/>
            <person name="Salzberg S.L."/>
            <person name="Devos K.M."/>
            <person name="Dvorak J."/>
        </authorList>
    </citation>
    <scope>NUCLEOTIDE SEQUENCE [LARGE SCALE GENOMIC DNA]</scope>
    <source>
        <strain evidence="5">cv. AL8/78</strain>
    </source>
</reference>
<dbReference type="PANTHER" id="PTHR34223:SF8">
    <property type="entry name" value="F-BOX DOMAIN-CONTAINING PROTEIN"/>
    <property type="match status" value="1"/>
</dbReference>
<reference evidence="5" key="5">
    <citation type="journal article" date="2021" name="G3 (Bethesda)">
        <title>Aegilops tauschii genome assembly Aet v5.0 features greater sequence contiguity and improved annotation.</title>
        <authorList>
            <person name="Wang L."/>
            <person name="Zhu T."/>
            <person name="Rodriguez J.C."/>
            <person name="Deal K.R."/>
            <person name="Dubcovsky J."/>
            <person name="McGuire P.E."/>
            <person name="Lux T."/>
            <person name="Spannagl M."/>
            <person name="Mayer K.F.X."/>
            <person name="Baldrich P."/>
            <person name="Meyers B.C."/>
            <person name="Huo N."/>
            <person name="Gu Y.Q."/>
            <person name="Zhou H."/>
            <person name="Devos K.M."/>
            <person name="Bennetzen J.L."/>
            <person name="Unver T."/>
            <person name="Budak H."/>
            <person name="Gulick P.J."/>
            <person name="Galiba G."/>
            <person name="Kalapos B."/>
            <person name="Nelson D.R."/>
            <person name="Li P."/>
            <person name="You F.M."/>
            <person name="Luo M.C."/>
            <person name="Dvorak J."/>
        </authorList>
    </citation>
    <scope>NUCLEOTIDE SEQUENCE [LARGE SCALE GENOMIC DNA]</scope>
    <source>
        <strain evidence="5">cv. AL8/78</strain>
    </source>
</reference>
<dbReference type="Gramene" id="AET7Gv20990500.13">
    <property type="protein sequence ID" value="AET7Gv20990500.13"/>
    <property type="gene ID" value="AET7Gv20990500"/>
</dbReference>
<dbReference type="GO" id="GO:0006355">
    <property type="term" value="P:regulation of DNA-templated transcription"/>
    <property type="evidence" value="ECO:0007669"/>
    <property type="project" value="InterPro"/>
</dbReference>
<dbReference type="InterPro" id="IPR001810">
    <property type="entry name" value="F-box_dom"/>
</dbReference>
<dbReference type="PANTHER" id="PTHR34223">
    <property type="entry name" value="OS11G0201299 PROTEIN"/>
    <property type="match status" value="1"/>
</dbReference>
<reference evidence="6" key="1">
    <citation type="journal article" date="2014" name="Science">
        <title>Ancient hybridizations among the ancestral genomes of bread wheat.</title>
        <authorList>
            <consortium name="International Wheat Genome Sequencing Consortium,"/>
            <person name="Marcussen T."/>
            <person name="Sandve S.R."/>
            <person name="Heier L."/>
            <person name="Spannagl M."/>
            <person name="Pfeifer M."/>
            <person name="Jakobsen K.S."/>
            <person name="Wulff B.B."/>
            <person name="Steuernagel B."/>
            <person name="Mayer K.F."/>
            <person name="Olsen O.A."/>
        </authorList>
    </citation>
    <scope>NUCLEOTIDE SEQUENCE [LARGE SCALE GENOMIC DNA]</scope>
    <source>
        <strain evidence="6">cv. AL8/78</strain>
    </source>
</reference>